<evidence type="ECO:0000256" key="1">
    <source>
        <dbReference type="SAM" id="MobiDB-lite"/>
    </source>
</evidence>
<feature type="compositionally biased region" description="Basic residues" evidence="1">
    <location>
        <begin position="24"/>
        <end position="35"/>
    </location>
</feature>
<dbReference type="InParanoid" id="A0A2K2DV67"/>
<proteinExistence type="predicted"/>
<sequence length="284" mass="32318">RLDYGLVHVHRRRCRHASAAVGARRPHGRRRRSRRAVPAVHHAVAWPVAHARHAPPSGAPDRRLLAPPGHVHAGRAHPRHLLPPGRRRRRRPQLARRPPPPQQGPEKAPVPRRPGPPARPTQDEVDIVAKFLYNKPRRIVCELCRHGGFARIDILCSNIRLMQACFDHARFDTLKIHVKSSSHRYRAERAPPGRHRRWERCTDFTPKTFCLQFEKGTLERCYGKMLYTDPPLILLTLSPPPGQEEEEAQATDTQIFTAHPVLPPFASTNTGATFVMHEYGDEDA</sequence>
<organism evidence="3">
    <name type="scientific">Brachypodium distachyon</name>
    <name type="common">Purple false brome</name>
    <name type="synonym">Trachynia distachya</name>
    <dbReference type="NCBI Taxonomy" id="15368"/>
    <lineage>
        <taxon>Eukaryota</taxon>
        <taxon>Viridiplantae</taxon>
        <taxon>Streptophyta</taxon>
        <taxon>Embryophyta</taxon>
        <taxon>Tracheophyta</taxon>
        <taxon>Spermatophyta</taxon>
        <taxon>Magnoliopsida</taxon>
        <taxon>Liliopsida</taxon>
        <taxon>Poales</taxon>
        <taxon>Poaceae</taxon>
        <taxon>BOP clade</taxon>
        <taxon>Pooideae</taxon>
        <taxon>Stipodae</taxon>
        <taxon>Brachypodieae</taxon>
        <taxon>Brachypodium</taxon>
    </lineage>
</organism>
<accession>A0A2K2DV67</accession>
<dbReference type="PANTHER" id="PTHR33494:SF28">
    <property type="match status" value="1"/>
</dbReference>
<evidence type="ECO:0000259" key="2">
    <source>
        <dbReference type="Pfam" id="PF24818"/>
    </source>
</evidence>
<reference evidence="3 4" key="1">
    <citation type="journal article" date="2010" name="Nature">
        <title>Genome sequencing and analysis of the model grass Brachypodium distachyon.</title>
        <authorList>
            <consortium name="International Brachypodium Initiative"/>
        </authorList>
    </citation>
    <scope>NUCLEOTIDE SEQUENCE [LARGE SCALE GENOMIC DNA]</scope>
    <source>
        <strain evidence="3 4">Bd21</strain>
    </source>
</reference>
<dbReference type="OrthoDB" id="681065at2759"/>
<feature type="region of interest" description="Disordered" evidence="1">
    <location>
        <begin position="17"/>
        <end position="123"/>
    </location>
</feature>
<dbReference type="PANTHER" id="PTHR33494">
    <property type="entry name" value="OS02G0793800 PROTEIN"/>
    <property type="match status" value="1"/>
</dbReference>
<protein>
    <recommendedName>
        <fullName evidence="2">TRF2/HOY1 PH-like domain-containing protein</fullName>
    </recommendedName>
</protein>
<feature type="domain" description="TRF2/HOY1 PH-like" evidence="2">
    <location>
        <begin position="121"/>
        <end position="206"/>
    </location>
</feature>
<dbReference type="EnsemblPlants" id="PNT78179">
    <property type="protein sequence ID" value="PNT78179"/>
    <property type="gene ID" value="BRADI_1g74877v3"/>
</dbReference>
<evidence type="ECO:0000313" key="3">
    <source>
        <dbReference type="EMBL" id="PNT78179.1"/>
    </source>
</evidence>
<dbReference type="InterPro" id="IPR057939">
    <property type="entry name" value="TRF2_HOY1_PH"/>
</dbReference>
<reference evidence="4" key="3">
    <citation type="submission" date="2018-08" db="UniProtKB">
        <authorList>
            <consortium name="EnsemblPlants"/>
        </authorList>
    </citation>
    <scope>IDENTIFICATION</scope>
    <source>
        <strain evidence="4">cv. Bd21</strain>
    </source>
</reference>
<feature type="compositionally biased region" description="Basic residues" evidence="1">
    <location>
        <begin position="72"/>
        <end position="94"/>
    </location>
</feature>
<dbReference type="Gramene" id="PNT78179">
    <property type="protein sequence ID" value="PNT78179"/>
    <property type="gene ID" value="BRADI_1g74877v3"/>
</dbReference>
<gene>
    <name evidence="3" type="ORF">BRADI_1g74877v3</name>
</gene>
<dbReference type="AlphaFoldDB" id="A0A2K2DV67"/>
<evidence type="ECO:0000313" key="4">
    <source>
        <dbReference type="EnsemblPlants" id="PNT78179"/>
    </source>
</evidence>
<dbReference type="EMBL" id="CM000880">
    <property type="protein sequence ID" value="PNT78179.1"/>
    <property type="molecule type" value="Genomic_DNA"/>
</dbReference>
<evidence type="ECO:0000313" key="5">
    <source>
        <dbReference type="Proteomes" id="UP000008810"/>
    </source>
</evidence>
<reference evidence="3" key="2">
    <citation type="submission" date="2017-06" db="EMBL/GenBank/DDBJ databases">
        <title>WGS assembly of Brachypodium distachyon.</title>
        <authorList>
            <consortium name="The International Brachypodium Initiative"/>
            <person name="Lucas S."/>
            <person name="Harmon-Smith M."/>
            <person name="Lail K."/>
            <person name="Tice H."/>
            <person name="Grimwood J."/>
            <person name="Bruce D."/>
            <person name="Barry K."/>
            <person name="Shu S."/>
            <person name="Lindquist E."/>
            <person name="Wang M."/>
            <person name="Pitluck S."/>
            <person name="Vogel J.P."/>
            <person name="Garvin D.F."/>
            <person name="Mockler T.C."/>
            <person name="Schmutz J."/>
            <person name="Rokhsar D."/>
            <person name="Bevan M.W."/>
        </authorList>
    </citation>
    <scope>NUCLEOTIDE SEQUENCE</scope>
    <source>
        <strain evidence="3">Bd21</strain>
    </source>
</reference>
<feature type="compositionally biased region" description="Low complexity" evidence="1">
    <location>
        <begin position="36"/>
        <end position="49"/>
    </location>
</feature>
<dbReference type="Proteomes" id="UP000008810">
    <property type="component" value="Chromosome 1"/>
</dbReference>
<dbReference type="Pfam" id="PF24818">
    <property type="entry name" value="PH_TRF2_HOY1"/>
    <property type="match status" value="1"/>
</dbReference>
<keyword evidence="5" id="KW-1185">Reference proteome</keyword>
<name>A0A2K2DV67_BRADI</name>
<feature type="non-terminal residue" evidence="3">
    <location>
        <position position="1"/>
    </location>
</feature>